<accession>A0A2R3Z547</accession>
<dbReference type="AlphaFoldDB" id="A0A2R3Z547"/>
<keyword evidence="1" id="KW-0472">Membrane</keyword>
<gene>
    <name evidence="2" type="ORF">C7S20_08965</name>
</gene>
<dbReference type="Pfam" id="PF19578">
    <property type="entry name" value="DUF6090"/>
    <property type="match status" value="1"/>
</dbReference>
<evidence type="ECO:0000313" key="3">
    <source>
        <dbReference type="Proteomes" id="UP000241507"/>
    </source>
</evidence>
<dbReference type="InterPro" id="IPR045749">
    <property type="entry name" value="DUF6090"/>
</dbReference>
<evidence type="ECO:0000313" key="2">
    <source>
        <dbReference type="EMBL" id="AVR45390.1"/>
    </source>
</evidence>
<dbReference type="EMBL" id="CP028136">
    <property type="protein sequence ID" value="AVR45390.1"/>
    <property type="molecule type" value="Genomic_DNA"/>
</dbReference>
<sequence length="256" mass="29501">MAKFFNKIRKKLLTQGKTINYLKYAIGEIILVVIGILIALQVNNWNEQRKLSLERTELINSLISDLKTSRQRLKKMKAKNDNSIDLSSKFLSVSYLDTNSVSIDSLKYYLSGIFDFAYYQPVLTTYEQAVSSGSIGLMEDKGFYNSMSDFLTSYERYEAEATLSGQIFYQGSIWELRKEIGNIVALAGEYRSRNGTRKIEPDAYKLSDSEYREFIKKPEVFAAVDNMRTIFYNVNESFRDMDVAAKDLIEKLETIK</sequence>
<dbReference type="OrthoDB" id="822590at2"/>
<organism evidence="2 3">
    <name type="scientific">Christiangramia fulva</name>
    <dbReference type="NCBI Taxonomy" id="2126553"/>
    <lineage>
        <taxon>Bacteria</taxon>
        <taxon>Pseudomonadati</taxon>
        <taxon>Bacteroidota</taxon>
        <taxon>Flavobacteriia</taxon>
        <taxon>Flavobacteriales</taxon>
        <taxon>Flavobacteriaceae</taxon>
        <taxon>Christiangramia</taxon>
    </lineage>
</organism>
<protein>
    <submittedName>
        <fullName evidence="2">Uncharacterized protein</fullName>
    </submittedName>
</protein>
<keyword evidence="1" id="KW-1133">Transmembrane helix</keyword>
<proteinExistence type="predicted"/>
<feature type="transmembrane region" description="Helical" evidence="1">
    <location>
        <begin position="21"/>
        <end position="42"/>
    </location>
</feature>
<reference evidence="3" key="1">
    <citation type="submission" date="2018-03" db="EMBL/GenBank/DDBJ databases">
        <title>Gramella fulva sp. nov., isolated from a dry surface of tidal flat.</title>
        <authorList>
            <person name="Hwang S.H."/>
            <person name="Hwang W.M."/>
            <person name="Kang K."/>
            <person name="Ahn T.-Y."/>
        </authorList>
    </citation>
    <scope>NUCLEOTIDE SEQUENCE [LARGE SCALE GENOMIC DNA]</scope>
    <source>
        <strain evidence="3">SH35</strain>
    </source>
</reference>
<dbReference type="Proteomes" id="UP000241507">
    <property type="component" value="Chromosome"/>
</dbReference>
<keyword evidence="1" id="KW-0812">Transmembrane</keyword>
<dbReference type="KEGG" id="grs:C7S20_08965"/>
<evidence type="ECO:0000256" key="1">
    <source>
        <dbReference type="SAM" id="Phobius"/>
    </source>
</evidence>
<dbReference type="RefSeq" id="WP_107012168.1">
    <property type="nucleotide sequence ID" value="NZ_CP028136.1"/>
</dbReference>
<name>A0A2R3Z547_9FLAO</name>
<keyword evidence="3" id="KW-1185">Reference proteome</keyword>